<dbReference type="RefSeq" id="WP_203968099.1">
    <property type="nucleotide sequence ID" value="NZ_BOOX01000003.1"/>
</dbReference>
<keyword evidence="3" id="KW-1185">Reference proteome</keyword>
<dbReference type="CDD" id="cd02208">
    <property type="entry name" value="cupin_RmlC-like"/>
    <property type="match status" value="1"/>
</dbReference>
<dbReference type="Proteomes" id="UP000231693">
    <property type="component" value="Unassembled WGS sequence"/>
</dbReference>
<dbReference type="InterPro" id="IPR014710">
    <property type="entry name" value="RmlC-like_jellyroll"/>
</dbReference>
<dbReference type="InterPro" id="IPR011051">
    <property type="entry name" value="RmlC_Cupin_sf"/>
</dbReference>
<gene>
    <name evidence="2" type="ORF">CLV28_0648</name>
</gene>
<accession>A0A2M9CZU6</accession>
<evidence type="ECO:0000313" key="3">
    <source>
        <dbReference type="Proteomes" id="UP000231693"/>
    </source>
</evidence>
<evidence type="ECO:0000259" key="1">
    <source>
        <dbReference type="Pfam" id="PF07883"/>
    </source>
</evidence>
<dbReference type="EMBL" id="PGFE01000001">
    <property type="protein sequence ID" value="PJJ77429.1"/>
    <property type="molecule type" value="Genomic_DNA"/>
</dbReference>
<feature type="domain" description="Cupin type-2" evidence="1">
    <location>
        <begin position="25"/>
        <end position="92"/>
    </location>
</feature>
<organism evidence="2 3">
    <name type="scientific">Sediminihabitans luteus</name>
    <dbReference type="NCBI Taxonomy" id="1138585"/>
    <lineage>
        <taxon>Bacteria</taxon>
        <taxon>Bacillati</taxon>
        <taxon>Actinomycetota</taxon>
        <taxon>Actinomycetes</taxon>
        <taxon>Micrococcales</taxon>
        <taxon>Cellulomonadaceae</taxon>
        <taxon>Sediminihabitans</taxon>
    </lineage>
</organism>
<dbReference type="AlphaFoldDB" id="A0A2M9CZU6"/>
<reference evidence="2 3" key="1">
    <citation type="submission" date="2017-11" db="EMBL/GenBank/DDBJ databases">
        <title>Genomic Encyclopedia of Archaeal and Bacterial Type Strains, Phase II (KMG-II): From Individual Species to Whole Genera.</title>
        <authorList>
            <person name="Goeker M."/>
        </authorList>
    </citation>
    <scope>NUCLEOTIDE SEQUENCE [LARGE SCALE GENOMIC DNA]</scope>
    <source>
        <strain evidence="2 3">DSM 25478</strain>
    </source>
</reference>
<proteinExistence type="predicted"/>
<sequence>MSDPLLPGGTSASHLRVYDWPAADAPGGSGSPHLHTVASEAYVVTAGAGAVQTLSADGYAERPLEPGRVVWFTPGVVHRLVNHGGLELVVLMSDAGLPEAGDAVLTFPPAVLADPDAYRAAATLPAAGAGAGASSDSLLAVAARARRDLALEGYLALRDAVVADGPGALAPLHAAAARLVGPRLPGWAEAPAVVAAAGATTAALAALVAGGADAVAHLAAGTVAERDALPGPRRYGMCGRLRQWSVPTA</sequence>
<evidence type="ECO:0000313" key="2">
    <source>
        <dbReference type="EMBL" id="PJJ77429.1"/>
    </source>
</evidence>
<name>A0A2M9CZU6_9CELL</name>
<dbReference type="Gene3D" id="2.60.120.10">
    <property type="entry name" value="Jelly Rolls"/>
    <property type="match status" value="1"/>
</dbReference>
<comment type="caution">
    <text evidence="2">The sequence shown here is derived from an EMBL/GenBank/DDBJ whole genome shotgun (WGS) entry which is preliminary data.</text>
</comment>
<dbReference type="Pfam" id="PF07883">
    <property type="entry name" value="Cupin_2"/>
    <property type="match status" value="1"/>
</dbReference>
<dbReference type="SUPFAM" id="SSF51182">
    <property type="entry name" value="RmlC-like cupins"/>
    <property type="match status" value="1"/>
</dbReference>
<dbReference type="InterPro" id="IPR013096">
    <property type="entry name" value="Cupin_2"/>
</dbReference>
<protein>
    <submittedName>
        <fullName evidence="2">Cupin domain-containing protein</fullName>
    </submittedName>
</protein>